<proteinExistence type="predicted"/>
<comment type="caution">
    <text evidence="2">The sequence shown here is derived from an EMBL/GenBank/DDBJ whole genome shotgun (WGS) entry which is preliminary data.</text>
</comment>
<reference evidence="2" key="1">
    <citation type="journal article" date="2023" name="Insect Mol. Biol.">
        <title>Genome sequencing provides insights into the evolution of gene families encoding plant cell wall-degrading enzymes in longhorned beetles.</title>
        <authorList>
            <person name="Shin N.R."/>
            <person name="Okamura Y."/>
            <person name="Kirsch R."/>
            <person name="Pauchet Y."/>
        </authorList>
    </citation>
    <scope>NUCLEOTIDE SEQUENCE</scope>
    <source>
        <strain evidence="2">AMC_N1</strain>
    </source>
</reference>
<organism evidence="2 3">
    <name type="scientific">Aromia moschata</name>
    <dbReference type="NCBI Taxonomy" id="1265417"/>
    <lineage>
        <taxon>Eukaryota</taxon>
        <taxon>Metazoa</taxon>
        <taxon>Ecdysozoa</taxon>
        <taxon>Arthropoda</taxon>
        <taxon>Hexapoda</taxon>
        <taxon>Insecta</taxon>
        <taxon>Pterygota</taxon>
        <taxon>Neoptera</taxon>
        <taxon>Endopterygota</taxon>
        <taxon>Coleoptera</taxon>
        <taxon>Polyphaga</taxon>
        <taxon>Cucujiformia</taxon>
        <taxon>Chrysomeloidea</taxon>
        <taxon>Cerambycidae</taxon>
        <taxon>Cerambycinae</taxon>
        <taxon>Callichromatini</taxon>
        <taxon>Aromia</taxon>
    </lineage>
</organism>
<feature type="region of interest" description="Disordered" evidence="1">
    <location>
        <begin position="64"/>
        <end position="108"/>
    </location>
</feature>
<evidence type="ECO:0000256" key="1">
    <source>
        <dbReference type="SAM" id="MobiDB-lite"/>
    </source>
</evidence>
<dbReference type="Proteomes" id="UP001162162">
    <property type="component" value="Unassembled WGS sequence"/>
</dbReference>
<evidence type="ECO:0000313" key="3">
    <source>
        <dbReference type="Proteomes" id="UP001162162"/>
    </source>
</evidence>
<feature type="compositionally biased region" description="Polar residues" evidence="1">
    <location>
        <begin position="93"/>
        <end position="103"/>
    </location>
</feature>
<accession>A0AAV8Y8J3</accession>
<protein>
    <submittedName>
        <fullName evidence="2">Uncharacterized protein</fullName>
    </submittedName>
</protein>
<sequence>MMHGFDMGLIDIQSLDTTTTPLAVPLEGEVKTNEKPLEKNDAGRSLHKKRRRFNWQKGYVLKKKKKRLDSSQMQVDEKLSSDEDSKDNETKTPPEQCSSTSNGVHLPETRSQEAEINTEFTFTPLIINCDTQSNRFDAASPLYSPRRRLNDLLSPSELLDNPLDFDDVDQALNERVSGMPASDKQIECSQPELEKVLEQTVKLTEGYTLVSLLDLYNQLSGITKRYSRTHLRTNLPKDILKELSRFKEESGVEYQSS</sequence>
<name>A0AAV8Y8J3_9CUCU</name>
<feature type="region of interest" description="Disordered" evidence="1">
    <location>
        <begin position="24"/>
        <end position="51"/>
    </location>
</feature>
<feature type="compositionally biased region" description="Basic and acidic residues" evidence="1">
    <location>
        <begin position="75"/>
        <end position="92"/>
    </location>
</feature>
<evidence type="ECO:0000313" key="2">
    <source>
        <dbReference type="EMBL" id="KAJ8947871.1"/>
    </source>
</evidence>
<dbReference type="EMBL" id="JAPWTK010000150">
    <property type="protein sequence ID" value="KAJ8947871.1"/>
    <property type="molecule type" value="Genomic_DNA"/>
</dbReference>
<feature type="compositionally biased region" description="Basic and acidic residues" evidence="1">
    <location>
        <begin position="28"/>
        <end position="44"/>
    </location>
</feature>
<keyword evidence="3" id="KW-1185">Reference proteome</keyword>
<gene>
    <name evidence="2" type="ORF">NQ318_010017</name>
</gene>
<dbReference type="AlphaFoldDB" id="A0AAV8Y8J3"/>